<evidence type="ECO:0000313" key="2">
    <source>
        <dbReference type="Proteomes" id="UP000636709"/>
    </source>
</evidence>
<proteinExistence type="predicted"/>
<accession>A0A835EMG1</accession>
<name>A0A835EMG1_9POAL</name>
<dbReference type="PANTHER" id="PTHR33527:SF6">
    <property type="entry name" value="OS04G0373100 PROTEIN"/>
    <property type="match status" value="1"/>
</dbReference>
<gene>
    <name evidence="1" type="ORF">HU200_036087</name>
</gene>
<dbReference type="OrthoDB" id="1882251at2759"/>
<keyword evidence="2" id="KW-1185">Reference proteome</keyword>
<reference evidence="1" key="1">
    <citation type="submission" date="2020-07" db="EMBL/GenBank/DDBJ databases">
        <title>Genome sequence and genetic diversity analysis of an under-domesticated orphan crop, white fonio (Digitaria exilis).</title>
        <authorList>
            <person name="Bennetzen J.L."/>
            <person name="Chen S."/>
            <person name="Ma X."/>
            <person name="Wang X."/>
            <person name="Yssel A.E.J."/>
            <person name="Chaluvadi S.R."/>
            <person name="Johnson M."/>
            <person name="Gangashetty P."/>
            <person name="Hamidou F."/>
            <person name="Sanogo M.D."/>
            <person name="Zwaenepoel A."/>
            <person name="Wallace J."/>
            <person name="Van De Peer Y."/>
            <person name="Van Deynze A."/>
        </authorList>
    </citation>
    <scope>NUCLEOTIDE SEQUENCE</scope>
    <source>
        <tissue evidence="1">Leaves</tissue>
    </source>
</reference>
<dbReference type="Proteomes" id="UP000636709">
    <property type="component" value="Unassembled WGS sequence"/>
</dbReference>
<protein>
    <recommendedName>
        <fullName evidence="3">RRM domain-containing protein</fullName>
    </recommendedName>
</protein>
<dbReference type="PANTHER" id="PTHR33527">
    <property type="entry name" value="OS07G0274300 PROTEIN"/>
    <property type="match status" value="1"/>
</dbReference>
<organism evidence="1 2">
    <name type="scientific">Digitaria exilis</name>
    <dbReference type="NCBI Taxonomy" id="1010633"/>
    <lineage>
        <taxon>Eukaryota</taxon>
        <taxon>Viridiplantae</taxon>
        <taxon>Streptophyta</taxon>
        <taxon>Embryophyta</taxon>
        <taxon>Tracheophyta</taxon>
        <taxon>Spermatophyta</taxon>
        <taxon>Magnoliopsida</taxon>
        <taxon>Liliopsida</taxon>
        <taxon>Poales</taxon>
        <taxon>Poaceae</taxon>
        <taxon>PACMAD clade</taxon>
        <taxon>Panicoideae</taxon>
        <taxon>Panicodae</taxon>
        <taxon>Paniceae</taxon>
        <taxon>Anthephorinae</taxon>
        <taxon>Digitaria</taxon>
    </lineage>
</organism>
<sequence length="275" mass="28999">MEPTVHDVLAFHRVDRAAYEHLLSLGAGRLPARDAVAFLMWLHRSAGVDAAPRMPALARTPADAARLVAEAHATLLHGAAAGAPPPLLLLLSCACGEDDDDGARARRFLASGCGGGAARRGVAEVLAGVGAVVFDDRLNAILRRYEEGGGGDGGALPAELAAPYRLCAAAARAAAAAAAPEVEEEGRSLFVTFSKGYPLTREEVEEFFTESWGDCVAKVLMEKTSPGEAPTYGRVVFRQAATVAAVLRGRPMVKLVVNGRDLWARKYVPRPPPQL</sequence>
<evidence type="ECO:0008006" key="3">
    <source>
        <dbReference type="Google" id="ProtNLM"/>
    </source>
</evidence>
<evidence type="ECO:0000313" key="1">
    <source>
        <dbReference type="EMBL" id="KAF8697224.1"/>
    </source>
</evidence>
<dbReference type="EMBL" id="JACEFO010001875">
    <property type="protein sequence ID" value="KAF8697224.1"/>
    <property type="molecule type" value="Genomic_DNA"/>
</dbReference>
<comment type="caution">
    <text evidence="1">The sequence shown here is derived from an EMBL/GenBank/DDBJ whole genome shotgun (WGS) entry which is preliminary data.</text>
</comment>
<dbReference type="AlphaFoldDB" id="A0A835EMG1"/>